<dbReference type="Proteomes" id="UP000540989">
    <property type="component" value="Unassembled WGS sequence"/>
</dbReference>
<dbReference type="PANTHER" id="PTHR30572:SF4">
    <property type="entry name" value="ABC TRANSPORTER PERMEASE YTRF"/>
    <property type="match status" value="1"/>
</dbReference>
<dbReference type="Pfam" id="PF02687">
    <property type="entry name" value="FtsX"/>
    <property type="match status" value="1"/>
</dbReference>
<protein>
    <submittedName>
        <fullName evidence="10">Putative ABC transport system permease protein</fullName>
    </submittedName>
</protein>
<evidence type="ECO:0000256" key="2">
    <source>
        <dbReference type="ARBA" id="ARBA00022475"/>
    </source>
</evidence>
<dbReference type="GO" id="GO:0005886">
    <property type="term" value="C:plasma membrane"/>
    <property type="evidence" value="ECO:0007669"/>
    <property type="project" value="UniProtKB-SubCell"/>
</dbReference>
<feature type="transmembrane region" description="Helical" evidence="7">
    <location>
        <begin position="351"/>
        <end position="377"/>
    </location>
</feature>
<dbReference type="InterPro" id="IPR050250">
    <property type="entry name" value="Macrolide_Exporter_MacB"/>
</dbReference>
<feature type="transmembrane region" description="Helical" evidence="7">
    <location>
        <begin position="303"/>
        <end position="331"/>
    </location>
</feature>
<dbReference type="Pfam" id="PF12704">
    <property type="entry name" value="MacB_PCD"/>
    <property type="match status" value="1"/>
</dbReference>
<evidence type="ECO:0000256" key="5">
    <source>
        <dbReference type="ARBA" id="ARBA00023136"/>
    </source>
</evidence>
<name>A0A7W8E6Y2_9BACT</name>
<keyword evidence="5 7" id="KW-0472">Membrane</keyword>
<comment type="caution">
    <text evidence="10">The sequence shown here is derived from an EMBL/GenBank/DDBJ whole genome shotgun (WGS) entry which is preliminary data.</text>
</comment>
<evidence type="ECO:0000313" key="10">
    <source>
        <dbReference type="EMBL" id="MBB5061142.1"/>
    </source>
</evidence>
<dbReference type="PANTHER" id="PTHR30572">
    <property type="entry name" value="MEMBRANE COMPONENT OF TRANSPORTER-RELATED"/>
    <property type="match status" value="1"/>
</dbReference>
<dbReference type="EMBL" id="JACHIP010000029">
    <property type="protein sequence ID" value="MBB5061142.1"/>
    <property type="molecule type" value="Genomic_DNA"/>
</dbReference>
<evidence type="ECO:0000256" key="1">
    <source>
        <dbReference type="ARBA" id="ARBA00004651"/>
    </source>
</evidence>
<feature type="domain" description="ABC3 transporter permease C-terminal" evidence="8">
    <location>
        <begin position="310"/>
        <end position="423"/>
    </location>
</feature>
<proteinExistence type="inferred from homology"/>
<comment type="subcellular location">
    <subcellularLocation>
        <location evidence="1">Cell membrane</location>
        <topology evidence="1">Multi-pass membrane protein</topology>
    </subcellularLocation>
</comment>
<sequence>MATLPSSAARSLDLRYQQWIRDIHLGIQNLFLHGLRSLLTMLGMIFGVAAVVAMLSIGAGARQRVMALIEQMGVHNLIVEARETTEWQAHDKIRKISPGLTFSDYRVILDDVDGIQASTPRKRFTPSKTIPKSQQDVPAVYGVRPEYLQIAGLHVASGRFFNQQEETEGAPLCVLGTAARWNMFGASDPTGQFVKLNEQWFRVIGVVGPQLSGESGASGVSSQDDNNVIYIPLNAAILRLEDSYSNVRDEIDGIYINLRDGADMSNSAHVVRAILNSSHHGASDFSVVVPAELLAEQQRTERLFNVVMVAIASISLFVGGIGIMNIMLASILERTREIGLRRAVGAKRGDILRQFVVEATTISFTGGTLGIVLGFVISRMIAWLAGWSTIVTVSSIAISFFVSISVGLVFGIYPAMKAARLDPVEAIRYE</sequence>
<evidence type="ECO:0000256" key="7">
    <source>
        <dbReference type="SAM" id="Phobius"/>
    </source>
</evidence>
<feature type="domain" description="MacB-like periplasmic core" evidence="9">
    <location>
        <begin position="37"/>
        <end position="268"/>
    </location>
</feature>
<evidence type="ECO:0000259" key="8">
    <source>
        <dbReference type="Pfam" id="PF02687"/>
    </source>
</evidence>
<dbReference type="InterPro" id="IPR003838">
    <property type="entry name" value="ABC3_permease_C"/>
</dbReference>
<evidence type="ECO:0000256" key="6">
    <source>
        <dbReference type="ARBA" id="ARBA00038076"/>
    </source>
</evidence>
<dbReference type="GO" id="GO:0022857">
    <property type="term" value="F:transmembrane transporter activity"/>
    <property type="evidence" value="ECO:0007669"/>
    <property type="project" value="TreeGrafter"/>
</dbReference>
<evidence type="ECO:0000256" key="3">
    <source>
        <dbReference type="ARBA" id="ARBA00022692"/>
    </source>
</evidence>
<evidence type="ECO:0000256" key="4">
    <source>
        <dbReference type="ARBA" id="ARBA00022989"/>
    </source>
</evidence>
<organism evidence="10 11">
    <name type="scientific">Granulicella aggregans</name>
    <dbReference type="NCBI Taxonomy" id="474949"/>
    <lineage>
        <taxon>Bacteria</taxon>
        <taxon>Pseudomonadati</taxon>
        <taxon>Acidobacteriota</taxon>
        <taxon>Terriglobia</taxon>
        <taxon>Terriglobales</taxon>
        <taxon>Acidobacteriaceae</taxon>
        <taxon>Granulicella</taxon>
    </lineage>
</organism>
<keyword evidence="3 7" id="KW-0812">Transmembrane</keyword>
<accession>A0A7W8E6Y2</accession>
<feature type="transmembrane region" description="Helical" evidence="7">
    <location>
        <begin position="38"/>
        <end position="61"/>
    </location>
</feature>
<comment type="similarity">
    <text evidence="6">Belongs to the ABC-4 integral membrane protein family.</text>
</comment>
<keyword evidence="2" id="KW-1003">Cell membrane</keyword>
<dbReference type="InterPro" id="IPR025857">
    <property type="entry name" value="MacB_PCD"/>
</dbReference>
<reference evidence="10 11" key="1">
    <citation type="submission" date="2020-08" db="EMBL/GenBank/DDBJ databases">
        <title>Genomic Encyclopedia of Type Strains, Phase IV (KMG-V): Genome sequencing to study the core and pangenomes of soil and plant-associated prokaryotes.</title>
        <authorList>
            <person name="Whitman W."/>
        </authorList>
    </citation>
    <scope>NUCLEOTIDE SEQUENCE [LARGE SCALE GENOMIC DNA]</scope>
    <source>
        <strain evidence="10 11">M8UP14</strain>
    </source>
</reference>
<feature type="transmembrane region" description="Helical" evidence="7">
    <location>
        <begin position="389"/>
        <end position="413"/>
    </location>
</feature>
<evidence type="ECO:0000313" key="11">
    <source>
        <dbReference type="Proteomes" id="UP000540989"/>
    </source>
</evidence>
<evidence type="ECO:0000259" key="9">
    <source>
        <dbReference type="Pfam" id="PF12704"/>
    </source>
</evidence>
<keyword evidence="11" id="KW-1185">Reference proteome</keyword>
<dbReference type="RefSeq" id="WP_221313324.1">
    <property type="nucleotide sequence ID" value="NZ_JACHIP010000029.1"/>
</dbReference>
<gene>
    <name evidence="10" type="ORF">HDF16_005878</name>
</gene>
<dbReference type="AlphaFoldDB" id="A0A7W8E6Y2"/>
<keyword evidence="4 7" id="KW-1133">Transmembrane helix</keyword>